<comment type="caution">
    <text evidence="5">The sequence shown here is derived from an EMBL/GenBank/DDBJ whole genome shotgun (WGS) entry which is preliminary data.</text>
</comment>
<gene>
    <name evidence="5" type="ORF">D0Y65_035447</name>
</gene>
<protein>
    <recommendedName>
        <fullName evidence="7">Transposase MuDR plant domain-containing protein</fullName>
    </recommendedName>
</protein>
<evidence type="ECO:0000313" key="5">
    <source>
        <dbReference type="EMBL" id="RZB70471.1"/>
    </source>
</evidence>
<dbReference type="Pfam" id="PF26130">
    <property type="entry name" value="PB1-like"/>
    <property type="match status" value="1"/>
</dbReference>
<evidence type="ECO:0000259" key="3">
    <source>
        <dbReference type="Pfam" id="PF10551"/>
    </source>
</evidence>
<feature type="domain" description="Transposase MuDR plant" evidence="2">
    <location>
        <begin position="394"/>
        <end position="452"/>
    </location>
</feature>
<dbReference type="AlphaFoldDB" id="A0A445HA07"/>
<dbReference type="InterPro" id="IPR018289">
    <property type="entry name" value="MULE_transposase_dom"/>
</dbReference>
<accession>A0A445HA07</accession>
<dbReference type="Pfam" id="PF03108">
    <property type="entry name" value="DBD_Tnp_Mut"/>
    <property type="match status" value="1"/>
</dbReference>
<feature type="compositionally biased region" description="Acidic residues" evidence="1">
    <location>
        <begin position="284"/>
        <end position="326"/>
    </location>
</feature>
<dbReference type="EMBL" id="QZWG01000013">
    <property type="protein sequence ID" value="RZB70471.1"/>
    <property type="molecule type" value="Genomic_DNA"/>
</dbReference>
<feature type="region of interest" description="Disordered" evidence="1">
    <location>
        <begin position="272"/>
        <end position="332"/>
    </location>
</feature>
<evidence type="ECO:0000256" key="1">
    <source>
        <dbReference type="SAM" id="MobiDB-lite"/>
    </source>
</evidence>
<feature type="domain" description="PB1-like" evidence="4">
    <location>
        <begin position="113"/>
        <end position="211"/>
    </location>
</feature>
<keyword evidence="6" id="KW-1185">Reference proteome</keyword>
<dbReference type="InterPro" id="IPR058594">
    <property type="entry name" value="PB1-like_dom_pln"/>
</dbReference>
<reference evidence="5 6" key="1">
    <citation type="submission" date="2018-09" db="EMBL/GenBank/DDBJ databases">
        <title>A high-quality reference genome of wild soybean provides a powerful tool to mine soybean genomes.</title>
        <authorList>
            <person name="Xie M."/>
            <person name="Chung C.Y.L."/>
            <person name="Li M.-W."/>
            <person name="Wong F.-L."/>
            <person name="Chan T.-F."/>
            <person name="Lam H.-M."/>
        </authorList>
    </citation>
    <scope>NUCLEOTIDE SEQUENCE [LARGE SCALE GENOMIC DNA]</scope>
    <source>
        <strain evidence="6">cv. W05</strain>
        <tissue evidence="5">Hypocotyl of etiolated seedlings</tissue>
    </source>
</reference>
<organism evidence="5 6">
    <name type="scientific">Glycine soja</name>
    <name type="common">Wild soybean</name>
    <dbReference type="NCBI Taxonomy" id="3848"/>
    <lineage>
        <taxon>Eukaryota</taxon>
        <taxon>Viridiplantae</taxon>
        <taxon>Streptophyta</taxon>
        <taxon>Embryophyta</taxon>
        <taxon>Tracheophyta</taxon>
        <taxon>Spermatophyta</taxon>
        <taxon>Magnoliopsida</taxon>
        <taxon>eudicotyledons</taxon>
        <taxon>Gunneridae</taxon>
        <taxon>Pentapetalae</taxon>
        <taxon>rosids</taxon>
        <taxon>fabids</taxon>
        <taxon>Fabales</taxon>
        <taxon>Fabaceae</taxon>
        <taxon>Papilionoideae</taxon>
        <taxon>50 kb inversion clade</taxon>
        <taxon>NPAAA clade</taxon>
        <taxon>indigoferoid/millettioid clade</taxon>
        <taxon>Phaseoleae</taxon>
        <taxon>Glycine</taxon>
        <taxon>Glycine subgen. Soja</taxon>
    </lineage>
</organism>
<evidence type="ECO:0000259" key="2">
    <source>
        <dbReference type="Pfam" id="PF03108"/>
    </source>
</evidence>
<sequence>MPQMKPLEHMKSLEADFVVAIMTRKFDSIKDIDGTQETLCLVVRIIDLWVVPTCDNSDHLEIVIMDSNGDKILCVGTKDQFDTWSAMLREGGLRVVVDPRKMDVAYVFKPTEEQTVRLKIHHGGMFIYNPLTAYVNGEIVEEEWGWDVNTMSYFDLTKVIKSIGYKAFKCLWYKHPKKALWKGLKPLNGDSDILQLAEDVAGFDVVEVYVEDGVIDRCDKKLDDVEGDEVVVIDGVEAEPIVEAEVQVEGEVLVEAEVQVEGEIEVEAEVEVEGQVDVEGQVQVDDEVDDDVGSDESDEDYVGDEEDDDDSSDCSEDSVSDFEENSEWTTWLESKTFTQSTEADFDPNKLDPINSDLAYETENSNELDTLVGSEDEGPSKVRYPHFKVTENDEDVKFEVGLQFSGKKQILEAVKTFVIISKKNLKIKKNDKRRVTLIYKQKDCPFYLQVRKSMQASYWQTVSFKNEHCCFRTIRNSQATPEWVSKRLMSLLMHSPDMRLKALVAFALEKWGFRLSMDQAYRAKVKAMEKIEGATRDQYKHLRSYAAELLDKNKNSTVKIKCDLSPHGPVFERMYVCLEACKSAFVTTCRPLIGLDGCFLKGEFGGQLLTAVGKDGNNQMFPIAYGIVESENYSSWKWFIDLLIADLDGIQEGS</sequence>
<dbReference type="InterPro" id="IPR004332">
    <property type="entry name" value="Transposase_MuDR"/>
</dbReference>
<proteinExistence type="predicted"/>
<dbReference type="InterPro" id="IPR012340">
    <property type="entry name" value="NA-bd_OB-fold"/>
</dbReference>
<dbReference type="Proteomes" id="UP000289340">
    <property type="component" value="Chromosome 13"/>
</dbReference>
<evidence type="ECO:0000259" key="4">
    <source>
        <dbReference type="Pfam" id="PF26130"/>
    </source>
</evidence>
<dbReference type="SUPFAM" id="SSF50249">
    <property type="entry name" value="Nucleic acid-binding proteins"/>
    <property type="match status" value="1"/>
</dbReference>
<name>A0A445HA07_GLYSO</name>
<feature type="domain" description="MULE transposase" evidence="3">
    <location>
        <begin position="592"/>
        <end position="641"/>
    </location>
</feature>
<evidence type="ECO:0000313" key="6">
    <source>
        <dbReference type="Proteomes" id="UP000289340"/>
    </source>
</evidence>
<dbReference type="Pfam" id="PF10551">
    <property type="entry name" value="MULE"/>
    <property type="match status" value="1"/>
</dbReference>
<dbReference type="PANTHER" id="PTHR31973">
    <property type="entry name" value="POLYPROTEIN, PUTATIVE-RELATED"/>
    <property type="match status" value="1"/>
</dbReference>
<evidence type="ECO:0008006" key="7">
    <source>
        <dbReference type="Google" id="ProtNLM"/>
    </source>
</evidence>
<dbReference type="PANTHER" id="PTHR31973:SF187">
    <property type="entry name" value="MUTATOR TRANSPOSASE MUDRA PROTEIN"/>
    <property type="match status" value="1"/>
</dbReference>